<feature type="transmembrane region" description="Helical" evidence="8">
    <location>
        <begin position="531"/>
        <end position="549"/>
    </location>
</feature>
<gene>
    <name evidence="9" type="ORF">AKJ09_10265</name>
</gene>
<dbReference type="AlphaFoldDB" id="A0A0K1QD60"/>
<evidence type="ECO:0000256" key="4">
    <source>
        <dbReference type="ARBA" id="ARBA00022519"/>
    </source>
</evidence>
<feature type="transmembrane region" description="Helical" evidence="8">
    <location>
        <begin position="431"/>
        <end position="451"/>
    </location>
</feature>
<dbReference type="Gene3D" id="3.30.70.1430">
    <property type="entry name" value="Multidrug efflux transporter AcrB pore domain"/>
    <property type="match status" value="2"/>
</dbReference>
<evidence type="ECO:0000256" key="6">
    <source>
        <dbReference type="ARBA" id="ARBA00022989"/>
    </source>
</evidence>
<dbReference type="RefSeq" id="WP_146654344.1">
    <property type="nucleotide sequence ID" value="NZ_CP012333.1"/>
</dbReference>
<accession>A0A0K1QD60</accession>
<dbReference type="FunFam" id="1.20.1640.10:FF:000001">
    <property type="entry name" value="Efflux pump membrane transporter"/>
    <property type="match status" value="1"/>
</dbReference>
<feature type="transmembrane region" description="Helical" evidence="8">
    <location>
        <begin position="908"/>
        <end position="923"/>
    </location>
</feature>
<organism evidence="9 10">
    <name type="scientific">Labilithrix luteola</name>
    <dbReference type="NCBI Taxonomy" id="1391654"/>
    <lineage>
        <taxon>Bacteria</taxon>
        <taxon>Pseudomonadati</taxon>
        <taxon>Myxococcota</taxon>
        <taxon>Polyangia</taxon>
        <taxon>Polyangiales</taxon>
        <taxon>Labilitrichaceae</taxon>
        <taxon>Labilithrix</taxon>
    </lineage>
</organism>
<dbReference type="Pfam" id="PF00873">
    <property type="entry name" value="ACR_tran"/>
    <property type="match status" value="1"/>
</dbReference>
<dbReference type="Gene3D" id="3.30.70.1440">
    <property type="entry name" value="Multidrug efflux transporter AcrB pore domain"/>
    <property type="match status" value="1"/>
</dbReference>
<keyword evidence="3" id="KW-1003">Cell membrane</keyword>
<keyword evidence="6 8" id="KW-1133">Transmembrane helix</keyword>
<evidence type="ECO:0000256" key="3">
    <source>
        <dbReference type="ARBA" id="ARBA00022475"/>
    </source>
</evidence>
<dbReference type="PATRIC" id="fig|1391654.3.peg.10401"/>
<dbReference type="KEGG" id="llu:AKJ09_10265"/>
<dbReference type="NCBIfam" id="NF033617">
    <property type="entry name" value="RND_permease_2"/>
    <property type="match status" value="1"/>
</dbReference>
<feature type="transmembrane region" description="Helical" evidence="8">
    <location>
        <begin position="463"/>
        <end position="490"/>
    </location>
</feature>
<dbReference type="GO" id="GO:0005886">
    <property type="term" value="C:plasma membrane"/>
    <property type="evidence" value="ECO:0007669"/>
    <property type="project" value="UniProtKB-SubCell"/>
</dbReference>
<evidence type="ECO:0000313" key="9">
    <source>
        <dbReference type="EMBL" id="AKV03602.1"/>
    </source>
</evidence>
<feature type="transmembrane region" description="Helical" evidence="8">
    <location>
        <begin position="860"/>
        <end position="877"/>
    </location>
</feature>
<dbReference type="InterPro" id="IPR027463">
    <property type="entry name" value="AcrB_DN_DC_subdom"/>
</dbReference>
<dbReference type="SUPFAM" id="SSF82693">
    <property type="entry name" value="Multidrug efflux transporter AcrB pore domain, PN1, PN2, PC1 and PC2 subdomains"/>
    <property type="match status" value="4"/>
</dbReference>
<sequence>MSISEPFIRRPVATTLLMIGLFLAGIVAFRELAVSALPQVDYPTIVVSTYLPGASSQTMAESVTTPLERQFGQMPSLAQMTSVSSFGSSQITLVFALERNIDAAEQDVQAAINASANILPRTLPVPPTYSKSNPADAPVLTLAVSSPSLPLTQVNDVADSVLAQKISQVSGVGLVTLGGSQKPAVRVRVDPEALASTGLSIDNLRQAIVAANVNQAKGSIDGPRLDYTIAANDQLTSAEKFKPIVVAWVNGSPLRLRDVAEVADGVENAQLAAWANDQRAIILNVQRQPGANVIQVADRVKALLPQLSASLPQSIEVKVLSDRTETVRASVEDVEFTLVITIGLVVLVMFAFLRNVRATIIPSIAVPLSLVGTFGIMYLLGYSLNNLTLMALTISTGFVVDDAIVMIENIARYIEEGEAPMAAALKGSKQIGFTIVSLTVSLVAVLIPLLFMTGIVGRLFREFAVTLASAIVVSALLSLSLTAMMCAHLLKPEPKPEERGRLFRFSEAAFDWALEFYDRGLRIVLAHQKTTLFVTILTLAVTFGLAWIVPKGFFPQEDTGLVTAVTEAPPDVSFTRMMELQEAVATVVRQDPDVASVASFIGADGTNATANSGRLSITLKPREKRHADANEIIARLESKLAAIEGMSTFMQAVQDLQIDARPSRTPFQYTIEDADAKELAAWAPRFIEALRAEPMLRGVTSDIGAMGLGLDIAIDRDTASRLGVTAQAIDDVLYDAFGQRQISNIFTQLNLYRVVLEVKPDLQKDPSALNRIYVTGTGGAQIPLSSIVHMKQVPAPLSVNHQGQFPSVTISFDAARGGSLGDAVEAIHRVQAKLDLPPGLHGAFQGTAQAFRESLDSEPVLVLAAIITVYIVLGVLYESTIHPITILSTLPSAGVGALLALFVCRTDFTVIALIGIVLLIGIVKKNAIMMIDFALEAERDEHLTPFEAIHKACLLRFRPIMMTTMAALLGGVPLAIGTGTGSELRRPLGITIVGGLIVSQVLTLYTTPVIYLYMGKVGAWVTRVLKRNKDPESPAGAEAQ</sequence>
<dbReference type="Proteomes" id="UP000064967">
    <property type="component" value="Chromosome"/>
</dbReference>
<reference evidence="9 10" key="1">
    <citation type="submission" date="2015-08" db="EMBL/GenBank/DDBJ databases">
        <authorList>
            <person name="Babu N.S."/>
            <person name="Beckwith C.J."/>
            <person name="Beseler K.G."/>
            <person name="Brison A."/>
            <person name="Carone J.V."/>
            <person name="Caskin T.P."/>
            <person name="Diamond M."/>
            <person name="Durham M.E."/>
            <person name="Foxe J.M."/>
            <person name="Go M."/>
            <person name="Henderson B.A."/>
            <person name="Jones I.B."/>
            <person name="McGettigan J.A."/>
            <person name="Micheletti S.J."/>
            <person name="Nasrallah M.E."/>
            <person name="Ortiz D."/>
            <person name="Piller C.R."/>
            <person name="Privatt S.R."/>
            <person name="Schneider S.L."/>
            <person name="Sharp S."/>
            <person name="Smith T.C."/>
            <person name="Stanton J.D."/>
            <person name="Ullery H.E."/>
            <person name="Wilson R.J."/>
            <person name="Serrano M.G."/>
            <person name="Buck G."/>
            <person name="Lee V."/>
            <person name="Wang Y."/>
            <person name="Carvalho R."/>
            <person name="Voegtly L."/>
            <person name="Shi R."/>
            <person name="Duckworth R."/>
            <person name="Johnson A."/>
            <person name="Loviza R."/>
            <person name="Walstead R."/>
            <person name="Shah Z."/>
            <person name="Kiflezghi M."/>
            <person name="Wade K."/>
            <person name="Ball S.L."/>
            <person name="Bradley K.W."/>
            <person name="Asai D.J."/>
            <person name="Bowman C.A."/>
            <person name="Russell D.A."/>
            <person name="Pope W.H."/>
            <person name="Jacobs-Sera D."/>
            <person name="Hendrix R.W."/>
            <person name="Hatfull G.F."/>
        </authorList>
    </citation>
    <scope>NUCLEOTIDE SEQUENCE [LARGE SCALE GENOMIC DNA]</scope>
    <source>
        <strain evidence="9 10">DSM 27648</strain>
    </source>
</reference>
<keyword evidence="2" id="KW-0813">Transport</keyword>
<dbReference type="SUPFAM" id="SSF82866">
    <property type="entry name" value="Multidrug efflux transporter AcrB transmembrane domain"/>
    <property type="match status" value="2"/>
</dbReference>
<name>A0A0K1QD60_9BACT</name>
<evidence type="ECO:0000256" key="5">
    <source>
        <dbReference type="ARBA" id="ARBA00022692"/>
    </source>
</evidence>
<dbReference type="PANTHER" id="PTHR32063:SF78">
    <property type="entry name" value="ACRB_ACRD_ACRF FAMILY PROTEIN"/>
    <property type="match status" value="1"/>
</dbReference>
<dbReference type="OrthoDB" id="9807612at2"/>
<dbReference type="STRING" id="1391654.AKJ09_10265"/>
<evidence type="ECO:0000256" key="7">
    <source>
        <dbReference type="ARBA" id="ARBA00023136"/>
    </source>
</evidence>
<protein>
    <submittedName>
        <fullName evidence="9">Cobalt-zinc-cadmium resistance protein CzcA</fullName>
    </submittedName>
</protein>
<dbReference type="Gene3D" id="1.20.1640.10">
    <property type="entry name" value="Multidrug efflux transporter AcrB transmembrane domain"/>
    <property type="match status" value="2"/>
</dbReference>
<dbReference type="Gene3D" id="3.30.70.1320">
    <property type="entry name" value="Multidrug efflux transporter AcrB pore domain like"/>
    <property type="match status" value="1"/>
</dbReference>
<evidence type="ECO:0000256" key="2">
    <source>
        <dbReference type="ARBA" id="ARBA00022448"/>
    </source>
</evidence>
<evidence type="ECO:0000313" key="10">
    <source>
        <dbReference type="Proteomes" id="UP000064967"/>
    </source>
</evidence>
<evidence type="ECO:0000256" key="1">
    <source>
        <dbReference type="ARBA" id="ARBA00004429"/>
    </source>
</evidence>
<dbReference type="Gene3D" id="3.30.2090.10">
    <property type="entry name" value="Multidrug efflux transporter AcrB TolC docking domain, DN and DC subdomains"/>
    <property type="match status" value="2"/>
</dbReference>
<dbReference type="GO" id="GO:0042910">
    <property type="term" value="F:xenobiotic transmembrane transporter activity"/>
    <property type="evidence" value="ECO:0007669"/>
    <property type="project" value="TreeGrafter"/>
</dbReference>
<dbReference type="PANTHER" id="PTHR32063">
    <property type="match status" value="1"/>
</dbReference>
<dbReference type="FunFam" id="3.30.70.1430:FF:000001">
    <property type="entry name" value="Efflux pump membrane transporter"/>
    <property type="match status" value="1"/>
</dbReference>
<keyword evidence="5 8" id="KW-0812">Transmembrane</keyword>
<evidence type="ECO:0000256" key="8">
    <source>
        <dbReference type="SAM" id="Phobius"/>
    </source>
</evidence>
<feature type="transmembrane region" description="Helical" evidence="8">
    <location>
        <begin position="959"/>
        <end position="976"/>
    </location>
</feature>
<comment type="subcellular location">
    <subcellularLocation>
        <location evidence="1">Cell inner membrane</location>
        <topology evidence="1">Multi-pass membrane protein</topology>
    </subcellularLocation>
</comment>
<feature type="transmembrane region" description="Helical" evidence="8">
    <location>
        <begin position="360"/>
        <end position="381"/>
    </location>
</feature>
<keyword evidence="4" id="KW-0997">Cell inner membrane</keyword>
<proteinExistence type="predicted"/>
<dbReference type="EMBL" id="CP012333">
    <property type="protein sequence ID" value="AKV03602.1"/>
    <property type="molecule type" value="Genomic_DNA"/>
</dbReference>
<dbReference type="InterPro" id="IPR001036">
    <property type="entry name" value="Acrflvin-R"/>
</dbReference>
<feature type="transmembrane region" description="Helical" evidence="8">
    <location>
        <begin position="336"/>
        <end position="353"/>
    </location>
</feature>
<feature type="transmembrane region" description="Helical" evidence="8">
    <location>
        <begin position="988"/>
        <end position="1013"/>
    </location>
</feature>
<dbReference type="SUPFAM" id="SSF82714">
    <property type="entry name" value="Multidrug efflux transporter AcrB TolC docking domain, DN and DC subdomains"/>
    <property type="match status" value="2"/>
</dbReference>
<keyword evidence="7 8" id="KW-0472">Membrane</keyword>
<keyword evidence="10" id="KW-1185">Reference proteome</keyword>
<dbReference type="PRINTS" id="PR00702">
    <property type="entry name" value="ACRIFLAVINRP"/>
</dbReference>